<reference evidence="2" key="1">
    <citation type="submission" date="2020-11" db="EMBL/GenBank/DDBJ databases">
        <authorList>
            <person name="Tran Van P."/>
        </authorList>
    </citation>
    <scope>NUCLEOTIDE SEQUENCE</scope>
</reference>
<feature type="region of interest" description="Disordered" evidence="1">
    <location>
        <begin position="47"/>
        <end position="67"/>
    </location>
</feature>
<organism evidence="2">
    <name type="scientific">Medioppia subpectinata</name>
    <dbReference type="NCBI Taxonomy" id="1979941"/>
    <lineage>
        <taxon>Eukaryota</taxon>
        <taxon>Metazoa</taxon>
        <taxon>Ecdysozoa</taxon>
        <taxon>Arthropoda</taxon>
        <taxon>Chelicerata</taxon>
        <taxon>Arachnida</taxon>
        <taxon>Acari</taxon>
        <taxon>Acariformes</taxon>
        <taxon>Sarcoptiformes</taxon>
        <taxon>Oribatida</taxon>
        <taxon>Brachypylina</taxon>
        <taxon>Oppioidea</taxon>
        <taxon>Oppiidae</taxon>
        <taxon>Medioppia</taxon>
    </lineage>
</organism>
<dbReference type="EMBL" id="CAJPIZ010008576">
    <property type="protein sequence ID" value="CAG2111238.1"/>
    <property type="molecule type" value="Genomic_DNA"/>
</dbReference>
<evidence type="ECO:0000313" key="2">
    <source>
        <dbReference type="EMBL" id="CAD7630808.1"/>
    </source>
</evidence>
<evidence type="ECO:0000256" key="1">
    <source>
        <dbReference type="SAM" id="MobiDB-lite"/>
    </source>
</evidence>
<accession>A0A7R9KXC3</accession>
<dbReference type="AlphaFoldDB" id="A0A7R9KXC3"/>
<dbReference type="OrthoDB" id="6364308at2759"/>
<sequence length="67" mass="7773">YDIIDLRDLYEILLRNEALQTPNQFVHQMERKGGRAPQLRLRFGRRADPLWNSSGPIASDSNAEKFS</sequence>
<dbReference type="Proteomes" id="UP000759131">
    <property type="component" value="Unassembled WGS sequence"/>
</dbReference>
<keyword evidence="3" id="KW-1185">Reference proteome</keyword>
<proteinExistence type="predicted"/>
<gene>
    <name evidence="2" type="ORF">OSB1V03_LOCUS11220</name>
</gene>
<dbReference type="EMBL" id="OC863151">
    <property type="protein sequence ID" value="CAD7630808.1"/>
    <property type="molecule type" value="Genomic_DNA"/>
</dbReference>
<protein>
    <submittedName>
        <fullName evidence="2">Uncharacterized protein</fullName>
    </submittedName>
</protein>
<evidence type="ECO:0000313" key="3">
    <source>
        <dbReference type="Proteomes" id="UP000759131"/>
    </source>
</evidence>
<name>A0A7R9KXC3_9ACAR</name>
<feature type="non-terminal residue" evidence="2">
    <location>
        <position position="1"/>
    </location>
</feature>
<feature type="compositionally biased region" description="Polar residues" evidence="1">
    <location>
        <begin position="51"/>
        <end position="61"/>
    </location>
</feature>